<reference evidence="2 3" key="1">
    <citation type="submission" date="2019-07" db="EMBL/GenBank/DDBJ databases">
        <title>Luteimonas sp. YD-1 nov., isolated from acidic soil.</title>
        <authorList>
            <person name="Zhou J."/>
        </authorList>
    </citation>
    <scope>NUCLEOTIDE SEQUENCE [LARGE SCALE GENOMIC DNA]</scope>
    <source>
        <strain evidence="2 3">YD-1</strain>
    </source>
</reference>
<dbReference type="AlphaFoldDB" id="A0A5C5U988"/>
<evidence type="ECO:0000256" key="1">
    <source>
        <dbReference type="SAM" id="Phobius"/>
    </source>
</evidence>
<evidence type="ECO:0000313" key="2">
    <source>
        <dbReference type="EMBL" id="TWT22050.1"/>
    </source>
</evidence>
<dbReference type="RefSeq" id="WP_146310496.1">
    <property type="nucleotide sequence ID" value="NZ_VOHE01000001.1"/>
</dbReference>
<keyword evidence="1" id="KW-0812">Transmembrane</keyword>
<keyword evidence="1" id="KW-0472">Membrane</keyword>
<keyword evidence="1" id="KW-1133">Transmembrane helix</keyword>
<dbReference type="OrthoDB" id="8613597at2"/>
<gene>
    <name evidence="2" type="ORF">FQY79_02735</name>
</gene>
<accession>A0A5C5U988</accession>
<feature type="transmembrane region" description="Helical" evidence="1">
    <location>
        <begin position="75"/>
        <end position="95"/>
    </location>
</feature>
<protein>
    <recommendedName>
        <fullName evidence="4">Pilus assembly protein</fullName>
    </recommendedName>
</protein>
<dbReference type="Proteomes" id="UP000315949">
    <property type="component" value="Unassembled WGS sequence"/>
</dbReference>
<feature type="transmembrane region" description="Helical" evidence="1">
    <location>
        <begin position="43"/>
        <end position="63"/>
    </location>
</feature>
<evidence type="ECO:0008006" key="4">
    <source>
        <dbReference type="Google" id="ProtNLM"/>
    </source>
</evidence>
<comment type="caution">
    <text evidence="2">The sequence shown here is derived from an EMBL/GenBank/DDBJ whole genome shotgun (WGS) entry which is preliminary data.</text>
</comment>
<evidence type="ECO:0000313" key="3">
    <source>
        <dbReference type="Proteomes" id="UP000315949"/>
    </source>
</evidence>
<keyword evidence="3" id="KW-1185">Reference proteome</keyword>
<sequence>MTRWKASGSHLLLSIVVIGGIALSAFLLWYPHALYRIAGLDRILLVMLGIDLTAGPLLTLILYRKGKRGLKFDLTVIALCQLAFLAYGLHTLWVARPVFLVATPQTFTLVFASEIDDADLAAAARPEWRRLSWTGPVLVGTRMPDDPEERRAVMEQFMAGGAGIERTPARYLDFARVAPDMLATAARPLDPATLQGADLRAAGSGPDRLRVVPIVSRRGEGRMLVDGQTGEPMRVLAR</sequence>
<feature type="transmembrane region" description="Helical" evidence="1">
    <location>
        <begin position="12"/>
        <end position="31"/>
    </location>
</feature>
<proteinExistence type="predicted"/>
<dbReference type="EMBL" id="VOHE01000001">
    <property type="protein sequence ID" value="TWT22050.1"/>
    <property type="molecule type" value="Genomic_DNA"/>
</dbReference>
<organism evidence="2 3">
    <name type="scientific">Luteimonas wenzhouensis</name>
    <dbReference type="NCBI Taxonomy" id="2599615"/>
    <lineage>
        <taxon>Bacteria</taxon>
        <taxon>Pseudomonadati</taxon>
        <taxon>Pseudomonadota</taxon>
        <taxon>Gammaproteobacteria</taxon>
        <taxon>Lysobacterales</taxon>
        <taxon>Lysobacteraceae</taxon>
        <taxon>Luteimonas</taxon>
    </lineage>
</organism>
<name>A0A5C5U988_9GAMM</name>